<organism evidence="1 2">
    <name type="scientific">Paenibacillus mangrovi</name>
    <dbReference type="NCBI Taxonomy" id="2931978"/>
    <lineage>
        <taxon>Bacteria</taxon>
        <taxon>Bacillati</taxon>
        <taxon>Bacillota</taxon>
        <taxon>Bacilli</taxon>
        <taxon>Bacillales</taxon>
        <taxon>Paenibacillaceae</taxon>
        <taxon>Paenibacillus</taxon>
    </lineage>
</organism>
<dbReference type="RefSeq" id="WP_244717370.1">
    <property type="nucleotide sequence ID" value="NZ_JALIRP010000001.1"/>
</dbReference>
<evidence type="ECO:0000313" key="2">
    <source>
        <dbReference type="Proteomes" id="UP001139347"/>
    </source>
</evidence>
<dbReference type="Proteomes" id="UP001139347">
    <property type="component" value="Unassembled WGS sequence"/>
</dbReference>
<sequence length="163" mass="19241">MIGFDNITLLREDGKKDSYIYMSCSMNVRTRMSVEITVYDSEGNEIKEEETKNNLSRWIIEGLDNEDVASILRYFRKPNWMNLYKIYEVIRDDLNGEAALISKNYIPRKDIKRFTQSAQSKELLGDEARHASLKYKPPEIPMNIDEARQLIKQLFEHWVISKK</sequence>
<dbReference type="AlphaFoldDB" id="A0A9X1WR63"/>
<keyword evidence="2" id="KW-1185">Reference proteome</keyword>
<comment type="caution">
    <text evidence="1">The sequence shown here is derived from an EMBL/GenBank/DDBJ whole genome shotgun (WGS) entry which is preliminary data.</text>
</comment>
<protein>
    <submittedName>
        <fullName evidence="1">Uncharacterized protein</fullName>
    </submittedName>
</protein>
<dbReference type="EMBL" id="JALIRP010000001">
    <property type="protein sequence ID" value="MCJ8010159.1"/>
    <property type="molecule type" value="Genomic_DNA"/>
</dbReference>
<accession>A0A9X1WR63</accession>
<name>A0A9X1WR63_9BACL</name>
<evidence type="ECO:0000313" key="1">
    <source>
        <dbReference type="EMBL" id="MCJ8010159.1"/>
    </source>
</evidence>
<gene>
    <name evidence="1" type="ORF">MUG84_00190</name>
</gene>
<proteinExistence type="predicted"/>
<reference evidence="1" key="1">
    <citation type="submission" date="2022-04" db="EMBL/GenBank/DDBJ databases">
        <title>Paenibacillus mangrovi sp. nov., a novel endophytic bacterium isolated from bark of Kandelia candel.</title>
        <authorList>
            <person name="Tuo L."/>
        </authorList>
    </citation>
    <scope>NUCLEOTIDE SEQUENCE</scope>
    <source>
        <strain evidence="1">KQZ6P-2</strain>
    </source>
</reference>